<dbReference type="PROSITE" id="PS00012">
    <property type="entry name" value="PHOSPHOPANTETHEINE"/>
    <property type="match status" value="1"/>
</dbReference>
<dbReference type="PROSITE" id="PS00455">
    <property type="entry name" value="AMP_BINDING"/>
    <property type="match status" value="1"/>
</dbReference>
<dbReference type="AlphaFoldDB" id="A0A9P1G5G9"/>
<reference evidence="4" key="1">
    <citation type="submission" date="2022-10" db="EMBL/GenBank/DDBJ databases">
        <authorList>
            <person name="Chen Y."/>
            <person name="Dougan E. K."/>
            <person name="Chan C."/>
            <person name="Rhodes N."/>
            <person name="Thang M."/>
        </authorList>
    </citation>
    <scope>NUCLEOTIDE SEQUENCE</scope>
</reference>
<name>A0A9P1G5G9_9DINO</name>
<dbReference type="InterPro" id="IPR020845">
    <property type="entry name" value="AMP-binding_CS"/>
</dbReference>
<feature type="domain" description="Carrier" evidence="3">
    <location>
        <begin position="519"/>
        <end position="580"/>
    </location>
</feature>
<dbReference type="EMBL" id="CAMXCT030002422">
    <property type="protein sequence ID" value="CAL4785359.1"/>
    <property type="molecule type" value="Genomic_DNA"/>
</dbReference>
<evidence type="ECO:0000313" key="7">
    <source>
        <dbReference type="Proteomes" id="UP001152797"/>
    </source>
</evidence>
<dbReference type="Gene3D" id="1.10.1200.10">
    <property type="entry name" value="ACP-like"/>
    <property type="match status" value="1"/>
</dbReference>
<dbReference type="PANTHER" id="PTHR45527:SF1">
    <property type="entry name" value="FATTY ACID SYNTHASE"/>
    <property type="match status" value="1"/>
</dbReference>
<dbReference type="GO" id="GO:0031177">
    <property type="term" value="F:phosphopantetheine binding"/>
    <property type="evidence" value="ECO:0007669"/>
    <property type="project" value="TreeGrafter"/>
</dbReference>
<dbReference type="InterPro" id="IPR000873">
    <property type="entry name" value="AMP-dep_synth/lig_dom"/>
</dbReference>
<dbReference type="Gene3D" id="3.40.50.12780">
    <property type="entry name" value="N-terminal domain of ligase-like"/>
    <property type="match status" value="1"/>
</dbReference>
<accession>A0A9P1G5G9</accession>
<dbReference type="SUPFAM" id="SSF56801">
    <property type="entry name" value="Acetyl-CoA synthetase-like"/>
    <property type="match status" value="1"/>
</dbReference>
<reference evidence="5" key="2">
    <citation type="submission" date="2024-04" db="EMBL/GenBank/DDBJ databases">
        <authorList>
            <person name="Chen Y."/>
            <person name="Shah S."/>
            <person name="Dougan E. K."/>
            <person name="Thang M."/>
            <person name="Chan C."/>
        </authorList>
    </citation>
    <scope>NUCLEOTIDE SEQUENCE [LARGE SCALE GENOMIC DNA]</scope>
</reference>
<evidence type="ECO:0000256" key="2">
    <source>
        <dbReference type="ARBA" id="ARBA00022553"/>
    </source>
</evidence>
<dbReference type="EMBL" id="CAMXCT020002422">
    <property type="protein sequence ID" value="CAL1151422.1"/>
    <property type="molecule type" value="Genomic_DNA"/>
</dbReference>
<sequence>MQTTIDLVWQSVSLHPERPALRYLTAERTVGWLSYKQVWHLAGHVAQRLSGSVLAVAIDDGPYLALAELAAWRRGMILVPLDPHDPLVRLRHVLSEAQASCCVTKDWGDAKKLLEALEAPVSGYGYASNAIEVIDLNLAFPLTDLTEELELSQLQPLQPLPDSVAYMWFTSGSTGQPKGVLVSHRAFWNWCMVKNAPQGITPESVVLIASASTFDPSIGDIFATWAVGAAVAVAPRMLFFANLGWAIQRLGVTHLTCTPSLWQSLEDLELPNLTVCLGGERSPQPLLDLWASKLTLLNTYGTTECTVWQTLRRMKPGDKATLVGCPYQGNEIQILERDGMKVMDAGEVGEIVQGGVQVGIGYHNRPQLTAEKFIEIPGRGRWYRTGDGGVLHGNELEVVGRFDSQVKIRGMRVELGEIESGVVKAAAGLLSNCAVKLRDGGFLVAYCQVSTAAAVMMHESYCILPVMSDFLLQRSSKELPRHMLPSKFILMQRLPLTPNGKVDGKALPEAVDASSCASTSLTSLERVVATVWEEVLGRKNQSISPNDHFLALGGHSMSVLQVSRRLLKLAAAAGQDAAGP</sequence>
<dbReference type="Pfam" id="PF00501">
    <property type="entry name" value="AMP-binding"/>
    <property type="match status" value="1"/>
</dbReference>
<dbReference type="InterPro" id="IPR006162">
    <property type="entry name" value="Ppantetheine_attach_site"/>
</dbReference>
<dbReference type="GO" id="GO:0005737">
    <property type="term" value="C:cytoplasm"/>
    <property type="evidence" value="ECO:0007669"/>
    <property type="project" value="TreeGrafter"/>
</dbReference>
<keyword evidence="2" id="KW-0597">Phosphoprotein</keyword>
<dbReference type="Proteomes" id="UP001152797">
    <property type="component" value="Unassembled WGS sequence"/>
</dbReference>
<evidence type="ECO:0000256" key="1">
    <source>
        <dbReference type="ARBA" id="ARBA00022450"/>
    </source>
</evidence>
<dbReference type="Gene3D" id="3.30.300.30">
    <property type="match status" value="1"/>
</dbReference>
<comment type="caution">
    <text evidence="4">The sequence shown here is derived from an EMBL/GenBank/DDBJ whole genome shotgun (WGS) entry which is preliminary data.</text>
</comment>
<keyword evidence="1" id="KW-0596">Phosphopantetheine</keyword>
<dbReference type="PANTHER" id="PTHR45527">
    <property type="entry name" value="NONRIBOSOMAL PEPTIDE SYNTHETASE"/>
    <property type="match status" value="1"/>
</dbReference>
<proteinExistence type="predicted"/>
<dbReference type="GO" id="GO:0044550">
    <property type="term" value="P:secondary metabolite biosynthetic process"/>
    <property type="evidence" value="ECO:0007669"/>
    <property type="project" value="TreeGrafter"/>
</dbReference>
<dbReference type="InterPro" id="IPR009081">
    <property type="entry name" value="PP-bd_ACP"/>
</dbReference>
<dbReference type="Pfam" id="PF00550">
    <property type="entry name" value="PP-binding"/>
    <property type="match status" value="1"/>
</dbReference>
<dbReference type="PROSITE" id="PS50075">
    <property type="entry name" value="CARRIER"/>
    <property type="match status" value="1"/>
</dbReference>
<keyword evidence="7" id="KW-1185">Reference proteome</keyword>
<dbReference type="SUPFAM" id="SSF47336">
    <property type="entry name" value="ACP-like"/>
    <property type="match status" value="1"/>
</dbReference>
<evidence type="ECO:0000313" key="4">
    <source>
        <dbReference type="EMBL" id="CAI3998047.1"/>
    </source>
</evidence>
<dbReference type="InterPro" id="IPR045851">
    <property type="entry name" value="AMP-bd_C_sf"/>
</dbReference>
<dbReference type="EMBL" id="CAMXCT010002422">
    <property type="protein sequence ID" value="CAI3998047.1"/>
    <property type="molecule type" value="Genomic_DNA"/>
</dbReference>
<evidence type="ECO:0000313" key="5">
    <source>
        <dbReference type="EMBL" id="CAL1151422.1"/>
    </source>
</evidence>
<dbReference type="InterPro" id="IPR042099">
    <property type="entry name" value="ANL_N_sf"/>
</dbReference>
<gene>
    <name evidence="4" type="ORF">C1SCF055_LOCUS24378</name>
</gene>
<organism evidence="4">
    <name type="scientific">Cladocopium goreaui</name>
    <dbReference type="NCBI Taxonomy" id="2562237"/>
    <lineage>
        <taxon>Eukaryota</taxon>
        <taxon>Sar</taxon>
        <taxon>Alveolata</taxon>
        <taxon>Dinophyceae</taxon>
        <taxon>Suessiales</taxon>
        <taxon>Symbiodiniaceae</taxon>
        <taxon>Cladocopium</taxon>
    </lineage>
</organism>
<dbReference type="GO" id="GO:0043041">
    <property type="term" value="P:amino acid activation for nonribosomal peptide biosynthetic process"/>
    <property type="evidence" value="ECO:0007669"/>
    <property type="project" value="TreeGrafter"/>
</dbReference>
<dbReference type="OrthoDB" id="416786at2759"/>
<evidence type="ECO:0000313" key="6">
    <source>
        <dbReference type="EMBL" id="CAL4785359.1"/>
    </source>
</evidence>
<evidence type="ECO:0000259" key="3">
    <source>
        <dbReference type="PROSITE" id="PS50075"/>
    </source>
</evidence>
<protein>
    <submittedName>
        <fullName evidence="6">Tyrocidine synthase 3</fullName>
    </submittedName>
</protein>
<dbReference type="InterPro" id="IPR036736">
    <property type="entry name" value="ACP-like_sf"/>
</dbReference>